<dbReference type="EC" id="4.98.1.1" evidence="7"/>
<evidence type="ECO:0000256" key="4">
    <source>
        <dbReference type="ARBA" id="ARBA00023239"/>
    </source>
</evidence>
<dbReference type="SUPFAM" id="SSF53800">
    <property type="entry name" value="Chelatase"/>
    <property type="match status" value="1"/>
</dbReference>
<evidence type="ECO:0000256" key="5">
    <source>
        <dbReference type="ARBA" id="ARBA00023244"/>
    </source>
</evidence>
<dbReference type="KEGG" id="lcre:Pla8534_11370"/>
<evidence type="ECO:0000256" key="8">
    <source>
        <dbReference type="RuleBase" id="RU004185"/>
    </source>
</evidence>
<dbReference type="InterPro" id="IPR033644">
    <property type="entry name" value="Ferrochelatase_C"/>
</dbReference>
<proteinExistence type="inferred from homology"/>
<comment type="catalytic activity">
    <reaction evidence="7">
        <text>heme b + 2 H(+) = protoporphyrin IX + Fe(2+)</text>
        <dbReference type="Rhea" id="RHEA:22584"/>
        <dbReference type="ChEBI" id="CHEBI:15378"/>
        <dbReference type="ChEBI" id="CHEBI:29033"/>
        <dbReference type="ChEBI" id="CHEBI:57306"/>
        <dbReference type="ChEBI" id="CHEBI:60344"/>
        <dbReference type="EC" id="4.98.1.1"/>
    </reaction>
</comment>
<evidence type="ECO:0000256" key="6">
    <source>
        <dbReference type="ARBA" id="ARBA00024536"/>
    </source>
</evidence>
<dbReference type="HAMAP" id="MF_00323">
    <property type="entry name" value="Ferrochelatase"/>
    <property type="match status" value="1"/>
</dbReference>
<evidence type="ECO:0000256" key="1">
    <source>
        <dbReference type="ARBA" id="ARBA00007718"/>
    </source>
</evidence>
<accession>A0A518DND8</accession>
<evidence type="ECO:0000313" key="10">
    <source>
        <dbReference type="Proteomes" id="UP000317648"/>
    </source>
</evidence>
<keyword evidence="3 7" id="KW-0350">Heme biosynthesis</keyword>
<comment type="similarity">
    <text evidence="1 7 8">Belongs to the ferrochelatase family.</text>
</comment>
<dbReference type="CDD" id="cd00419">
    <property type="entry name" value="Ferrochelatase_C"/>
    <property type="match status" value="1"/>
</dbReference>
<name>A0A518DND8_9BACT</name>
<dbReference type="GO" id="GO:0046872">
    <property type="term" value="F:metal ion binding"/>
    <property type="evidence" value="ECO:0007669"/>
    <property type="project" value="UniProtKB-KW"/>
</dbReference>
<dbReference type="Gene3D" id="3.40.50.1400">
    <property type="match status" value="2"/>
</dbReference>
<dbReference type="NCBIfam" id="TIGR00109">
    <property type="entry name" value="hemH"/>
    <property type="match status" value="1"/>
</dbReference>
<keyword evidence="5 7" id="KW-0627">Porphyrin biosynthesis</keyword>
<organism evidence="9 10">
    <name type="scientific">Lignipirellula cremea</name>
    <dbReference type="NCBI Taxonomy" id="2528010"/>
    <lineage>
        <taxon>Bacteria</taxon>
        <taxon>Pseudomonadati</taxon>
        <taxon>Planctomycetota</taxon>
        <taxon>Planctomycetia</taxon>
        <taxon>Pirellulales</taxon>
        <taxon>Pirellulaceae</taxon>
        <taxon>Lignipirellula</taxon>
    </lineage>
</organism>
<dbReference type="CDD" id="cd03411">
    <property type="entry name" value="Ferrochelatase_N"/>
    <property type="match status" value="1"/>
</dbReference>
<dbReference type="InterPro" id="IPR001015">
    <property type="entry name" value="Ferrochelatase"/>
</dbReference>
<dbReference type="PANTHER" id="PTHR11108:SF1">
    <property type="entry name" value="FERROCHELATASE, MITOCHONDRIAL"/>
    <property type="match status" value="1"/>
</dbReference>
<feature type="binding site" evidence="7">
    <location>
        <position position="182"/>
    </location>
    <ligand>
        <name>Fe(2+)</name>
        <dbReference type="ChEBI" id="CHEBI:29033"/>
    </ligand>
</feature>
<dbReference type="OrthoDB" id="9776380at2"/>
<keyword evidence="7" id="KW-0963">Cytoplasm</keyword>
<evidence type="ECO:0000313" key="9">
    <source>
        <dbReference type="EMBL" id="QDU93357.1"/>
    </source>
</evidence>
<comment type="catalytic activity">
    <reaction evidence="6">
        <text>Fe-coproporphyrin III + 2 H(+) = coproporphyrin III + Fe(2+)</text>
        <dbReference type="Rhea" id="RHEA:49572"/>
        <dbReference type="ChEBI" id="CHEBI:15378"/>
        <dbReference type="ChEBI" id="CHEBI:29033"/>
        <dbReference type="ChEBI" id="CHEBI:68438"/>
        <dbReference type="ChEBI" id="CHEBI:131725"/>
        <dbReference type="EC" id="4.99.1.9"/>
    </reaction>
    <physiologicalReaction direction="right-to-left" evidence="6">
        <dbReference type="Rhea" id="RHEA:49574"/>
    </physiologicalReaction>
</comment>
<keyword evidence="2 7" id="KW-0408">Iron</keyword>
<protein>
    <recommendedName>
        <fullName evidence="7">Ferrochelatase</fullName>
        <ecNumber evidence="7">4.98.1.1</ecNumber>
    </recommendedName>
    <alternativeName>
        <fullName evidence="7">Heme synthase</fullName>
    </alternativeName>
    <alternativeName>
        <fullName evidence="7">Protoheme ferro-lyase</fullName>
    </alternativeName>
</protein>
<feature type="binding site" evidence="7">
    <location>
        <position position="264"/>
    </location>
    <ligand>
        <name>Fe(2+)</name>
        <dbReference type="ChEBI" id="CHEBI:29033"/>
    </ligand>
</feature>
<dbReference type="GO" id="GO:0005737">
    <property type="term" value="C:cytoplasm"/>
    <property type="evidence" value="ECO:0007669"/>
    <property type="project" value="UniProtKB-SubCell"/>
</dbReference>
<dbReference type="InterPro" id="IPR033659">
    <property type="entry name" value="Ferrochelatase_N"/>
</dbReference>
<comment type="pathway">
    <text evidence="7">Porphyrin-containing compound metabolism; protoheme biosynthesis; protoheme from protoporphyrin-IX: step 1/1.</text>
</comment>
<comment type="subcellular location">
    <subcellularLocation>
        <location evidence="7">Cytoplasm</location>
    </subcellularLocation>
</comment>
<dbReference type="GO" id="GO:0004325">
    <property type="term" value="F:ferrochelatase activity"/>
    <property type="evidence" value="ECO:0007669"/>
    <property type="project" value="UniProtKB-UniRule"/>
</dbReference>
<evidence type="ECO:0000256" key="3">
    <source>
        <dbReference type="ARBA" id="ARBA00023133"/>
    </source>
</evidence>
<keyword evidence="7" id="KW-0479">Metal-binding</keyword>
<comment type="function">
    <text evidence="7">Catalyzes the ferrous insertion into protoporphyrin IX.</text>
</comment>
<dbReference type="PANTHER" id="PTHR11108">
    <property type="entry name" value="FERROCHELATASE"/>
    <property type="match status" value="1"/>
</dbReference>
<evidence type="ECO:0000256" key="7">
    <source>
        <dbReference type="HAMAP-Rule" id="MF_00323"/>
    </source>
</evidence>
<dbReference type="AlphaFoldDB" id="A0A518DND8"/>
<evidence type="ECO:0000256" key="2">
    <source>
        <dbReference type="ARBA" id="ARBA00023004"/>
    </source>
</evidence>
<dbReference type="UniPathway" id="UPA00252">
    <property type="reaction ID" value="UER00325"/>
</dbReference>
<keyword evidence="10" id="KW-1185">Reference proteome</keyword>
<dbReference type="GO" id="GO:0006783">
    <property type="term" value="P:heme biosynthetic process"/>
    <property type="evidence" value="ECO:0007669"/>
    <property type="project" value="UniProtKB-UniRule"/>
</dbReference>
<dbReference type="Pfam" id="PF00762">
    <property type="entry name" value="Ferrochelatase"/>
    <property type="match status" value="1"/>
</dbReference>
<reference evidence="9 10" key="1">
    <citation type="submission" date="2019-02" db="EMBL/GenBank/DDBJ databases">
        <title>Deep-cultivation of Planctomycetes and their phenomic and genomic characterization uncovers novel biology.</title>
        <authorList>
            <person name="Wiegand S."/>
            <person name="Jogler M."/>
            <person name="Boedeker C."/>
            <person name="Pinto D."/>
            <person name="Vollmers J."/>
            <person name="Rivas-Marin E."/>
            <person name="Kohn T."/>
            <person name="Peeters S.H."/>
            <person name="Heuer A."/>
            <person name="Rast P."/>
            <person name="Oberbeckmann S."/>
            <person name="Bunk B."/>
            <person name="Jeske O."/>
            <person name="Meyerdierks A."/>
            <person name="Storesund J.E."/>
            <person name="Kallscheuer N."/>
            <person name="Luecker S."/>
            <person name="Lage O.M."/>
            <person name="Pohl T."/>
            <person name="Merkel B.J."/>
            <person name="Hornburger P."/>
            <person name="Mueller R.-W."/>
            <person name="Bruemmer F."/>
            <person name="Labrenz M."/>
            <person name="Spormann A.M."/>
            <person name="Op den Camp H."/>
            <person name="Overmann J."/>
            <person name="Amann R."/>
            <person name="Jetten M.S.M."/>
            <person name="Mascher T."/>
            <person name="Medema M.H."/>
            <person name="Devos D.P."/>
            <person name="Kaster A.-K."/>
            <person name="Ovreas L."/>
            <person name="Rohde M."/>
            <person name="Galperin M.Y."/>
            <person name="Jogler C."/>
        </authorList>
    </citation>
    <scope>NUCLEOTIDE SEQUENCE [LARGE SCALE GENOMIC DNA]</scope>
    <source>
        <strain evidence="9 10">Pla85_3_4</strain>
    </source>
</reference>
<dbReference type="EMBL" id="CP036433">
    <property type="protein sequence ID" value="QDU93357.1"/>
    <property type="molecule type" value="Genomic_DNA"/>
</dbReference>
<dbReference type="Proteomes" id="UP000317648">
    <property type="component" value="Chromosome"/>
</dbReference>
<gene>
    <name evidence="7 9" type="primary">hemH</name>
    <name evidence="9" type="ORF">Pla8534_11370</name>
</gene>
<dbReference type="NCBIfam" id="NF000689">
    <property type="entry name" value="PRK00035.2-1"/>
    <property type="match status" value="1"/>
</dbReference>
<keyword evidence="4 7" id="KW-0456">Lyase</keyword>
<dbReference type="RefSeq" id="WP_145050096.1">
    <property type="nucleotide sequence ID" value="NZ_CP036433.1"/>
</dbReference>
<sequence>MAEAYDAVLVVSFGGPDGPADVMPFLENVLRGRNVPRERMLEVAEHYQHFGGVSPINAQNRALIAALVAELNTHGPHLPVYWGNRNWHPLLPDVLRQMGEDGVKRALAFFTSSFSSYSGCRQYRENIAAAQEEVGPLAPTVDKLRVFFNHPGFIEAMGDRVRTALSQLPSGGRDAQVFFTAHSIPMSMSDNCAYVAQLQEACRLTAAAAGADPDSWRLTYQSRSGPPTQPWLEPDINDALRAAQKSGLREVVIAPIGFISDHMEVMFDLDTEAKETCEEIGVAMVRAGTVGVHPRFVSMIRELIVERTSGSSDRAAIGQLPASHDVCPLDCCRYERPVRR</sequence>